<feature type="transmembrane region" description="Helical" evidence="1">
    <location>
        <begin position="378"/>
        <end position="399"/>
    </location>
</feature>
<keyword evidence="3" id="KW-1185">Reference proteome</keyword>
<dbReference type="InterPro" id="IPR036322">
    <property type="entry name" value="WD40_repeat_dom_sf"/>
</dbReference>
<dbReference type="Gene3D" id="1.20.1070.10">
    <property type="entry name" value="Rhodopsin 7-helix transmembrane proteins"/>
    <property type="match status" value="1"/>
</dbReference>
<reference evidence="4" key="1">
    <citation type="submission" date="2016-11" db="UniProtKB">
        <authorList>
            <consortium name="WormBaseParasite"/>
        </authorList>
    </citation>
    <scope>IDENTIFICATION</scope>
</reference>
<proteinExistence type="predicted"/>
<dbReference type="Gene3D" id="2.130.10.10">
    <property type="entry name" value="YVTN repeat-like/Quinoprotein amine dehydrogenase"/>
    <property type="match status" value="1"/>
</dbReference>
<organism evidence="3 4">
    <name type="scientific">Caenorhabditis tropicalis</name>
    <dbReference type="NCBI Taxonomy" id="1561998"/>
    <lineage>
        <taxon>Eukaryota</taxon>
        <taxon>Metazoa</taxon>
        <taxon>Ecdysozoa</taxon>
        <taxon>Nematoda</taxon>
        <taxon>Chromadorea</taxon>
        <taxon>Rhabditida</taxon>
        <taxon>Rhabditina</taxon>
        <taxon>Rhabditomorpha</taxon>
        <taxon>Rhabditoidea</taxon>
        <taxon>Rhabditidae</taxon>
        <taxon>Peloderinae</taxon>
        <taxon>Caenorhabditis</taxon>
    </lineage>
</organism>
<evidence type="ECO:0000313" key="3">
    <source>
        <dbReference type="Proteomes" id="UP000095282"/>
    </source>
</evidence>
<feature type="transmembrane region" description="Helical" evidence="1">
    <location>
        <begin position="568"/>
        <end position="591"/>
    </location>
</feature>
<feature type="domain" description="IFT140 first beta-propeller" evidence="2">
    <location>
        <begin position="3"/>
        <end position="367"/>
    </location>
</feature>
<sequence length="704" mass="79377">MKPSLIEWAPQSGWVCVVTFNEKSGETNVAFSDHSNLFFFQQGNVKEVGPTKAGIVSCVRWHPKKLFVAVGWSDGAVVFIPKGGNVSHTVIESYPFPNLGVEWSHDGATLMTLHKPGSVQLFNYLSIGDDISTSNLMSVELNDQITLWTKRLSYERYRPARVSGEDDSGVELSPKGSKELLRDERSSVPTGSEFIFGSKSGTIYGVDNERNRTIHKLDSEILFLGYCDMISMIIAFTKECFIFHLGKGSTEGRCAEKVKVKLGGKSDRYYLELNEGLLVMCYQEKEMRVWDLIKEDNGTIGLDVNKGYQPDETINVVTVNGKRGVITAATSLNNIAEWKRKRTDTNIETAWKLSPSTHLDSKFHQLEKMIYVNFIHHWAPIIFALLSYLTNSIFVYIVLRKTRSSFGAYKYMLMSFGIFDIMYSTVDMLVAMGSHSEGNTFCLFVSHGPFAEDPELGFTALCVRCMFFSLSYGVLEIHFIYRYVALCRPQWIPAFADPKWITAMALGVLGQGIVWFCSVYFCMWSDDEMRSYLEVPFRRDYNADVYKVPILGSTYWGASTGLILRTSAGIVIISIISCWTIYFCIWIGWTIHSKLSVVEMSKTTKKMHRNLLKALAIQTFIPFAISYIPCVFAWTVPIIHVDTKSLNNITAVIAVAAFPFIDPLAIILLLPDYRNAFFKTFLPCFDRPVKTAPETTTGEGGSKI</sequence>
<dbReference type="WBParaSite" id="Csp11.Scaffold629.g10378.t1">
    <property type="protein sequence ID" value="Csp11.Scaffold629.g10378.t1"/>
    <property type="gene ID" value="Csp11.Scaffold629.g10378"/>
</dbReference>
<dbReference type="Pfam" id="PF23383">
    <property type="entry name" value="Beta-prop_IFT140_1st"/>
    <property type="match status" value="1"/>
</dbReference>
<dbReference type="Proteomes" id="UP000095282">
    <property type="component" value="Unplaced"/>
</dbReference>
<evidence type="ECO:0000259" key="2">
    <source>
        <dbReference type="Pfam" id="PF23383"/>
    </source>
</evidence>
<keyword evidence="1" id="KW-1133">Transmembrane helix</keyword>
<keyword evidence="1" id="KW-0472">Membrane</keyword>
<dbReference type="SUPFAM" id="SSF81321">
    <property type="entry name" value="Family A G protein-coupled receptor-like"/>
    <property type="match status" value="1"/>
</dbReference>
<dbReference type="PANTHER" id="PTHR45907:SF1">
    <property type="entry name" value="SERPENTINE RECEPTOR, CLASS J"/>
    <property type="match status" value="1"/>
</dbReference>
<dbReference type="Pfam" id="PF10319">
    <property type="entry name" value="7TM_GPCR_Srj"/>
    <property type="match status" value="1"/>
</dbReference>
<dbReference type="InterPro" id="IPR015943">
    <property type="entry name" value="WD40/YVTN_repeat-like_dom_sf"/>
</dbReference>
<name>A0A1I7TP50_9PELO</name>
<evidence type="ECO:0000313" key="4">
    <source>
        <dbReference type="WBParaSite" id="Csp11.Scaffold629.g10378.t1"/>
    </source>
</evidence>
<feature type="transmembrane region" description="Helical" evidence="1">
    <location>
        <begin position="648"/>
        <end position="670"/>
    </location>
</feature>
<keyword evidence="1" id="KW-0812">Transmembrane</keyword>
<protein>
    <submittedName>
        <fullName evidence="4">G_PROTEIN_RECEP_F1_2 domain-containing protein</fullName>
    </submittedName>
</protein>
<evidence type="ECO:0000256" key="1">
    <source>
        <dbReference type="SAM" id="Phobius"/>
    </source>
</evidence>
<dbReference type="STRING" id="1561998.A0A1I7TP50"/>
<accession>A0A1I7TP50</accession>
<dbReference type="InterPro" id="IPR056154">
    <property type="entry name" value="Beta-prop_IFT140_1st"/>
</dbReference>
<feature type="transmembrane region" description="Helical" evidence="1">
    <location>
        <begin position="500"/>
        <end position="521"/>
    </location>
</feature>
<dbReference type="eggNOG" id="KOG3617">
    <property type="taxonomic scope" value="Eukaryota"/>
</dbReference>
<feature type="transmembrane region" description="Helical" evidence="1">
    <location>
        <begin position="611"/>
        <end position="636"/>
    </location>
</feature>
<dbReference type="SUPFAM" id="SSF50978">
    <property type="entry name" value="WD40 repeat-like"/>
    <property type="match status" value="1"/>
</dbReference>
<feature type="transmembrane region" description="Helical" evidence="1">
    <location>
        <begin position="456"/>
        <end position="479"/>
    </location>
</feature>
<feature type="transmembrane region" description="Helical" evidence="1">
    <location>
        <begin position="411"/>
        <end position="436"/>
    </location>
</feature>
<dbReference type="InterPro" id="IPR019423">
    <property type="entry name" value="7TM_GPCR_serpentine_rcpt_Srj"/>
</dbReference>
<dbReference type="PANTHER" id="PTHR45907">
    <property type="entry name" value="SERPENTINE RECEPTOR, CLASS J"/>
    <property type="match status" value="1"/>
</dbReference>
<dbReference type="AlphaFoldDB" id="A0A1I7TP50"/>